<proteinExistence type="predicted"/>
<evidence type="ECO:0000313" key="1">
    <source>
        <dbReference type="EMBL" id="ATC37629.1"/>
    </source>
</evidence>
<dbReference type="Gene3D" id="3.40.50.300">
    <property type="entry name" value="P-loop containing nucleotide triphosphate hydrolases"/>
    <property type="match status" value="1"/>
</dbReference>
<dbReference type="InterPro" id="IPR027417">
    <property type="entry name" value="P-loop_NTPase"/>
</dbReference>
<protein>
    <submittedName>
        <fullName evidence="1">Type III restriction endonuclease subunit R</fullName>
    </submittedName>
</protein>
<sequence length="42" mass="4962">MEETHSGTFNAMFCVSSIDVLQKYYALFQQEKRNQGYSYWGC</sequence>
<keyword evidence="1" id="KW-0540">Nuclease</keyword>
<keyword evidence="1" id="KW-0378">Hydrolase</keyword>
<keyword evidence="1" id="KW-0255">Endonuclease</keyword>
<reference evidence="1 2" key="1">
    <citation type="submission" date="2017-09" db="EMBL/GenBank/DDBJ databases">
        <title>Complete circularized genomes of four mosquito-derived Elizabethkingia anophelis isolates.</title>
        <authorList>
            <person name="Nicholson A.C."/>
            <person name="Xu J."/>
        </authorList>
    </citation>
    <scope>NUCLEOTIDE SEQUENCE [LARGE SCALE GENOMIC DNA]</scope>
    <source>
        <strain evidence="1 2">R26</strain>
    </source>
</reference>
<dbReference type="Proteomes" id="UP000190057">
    <property type="component" value="Chromosome"/>
</dbReference>
<gene>
    <name evidence="1" type="ORF">BAZ09_015900</name>
</gene>
<organism evidence="1 2">
    <name type="scientific">Elizabethkingia anophelis R26</name>
    <dbReference type="NCBI Taxonomy" id="1246994"/>
    <lineage>
        <taxon>Bacteria</taxon>
        <taxon>Pseudomonadati</taxon>
        <taxon>Bacteroidota</taxon>
        <taxon>Flavobacteriia</taxon>
        <taxon>Flavobacteriales</taxon>
        <taxon>Weeksellaceae</taxon>
        <taxon>Elizabethkingia</taxon>
    </lineage>
</organism>
<evidence type="ECO:0000313" key="2">
    <source>
        <dbReference type="Proteomes" id="UP000190057"/>
    </source>
</evidence>
<dbReference type="GO" id="GO:0004519">
    <property type="term" value="F:endonuclease activity"/>
    <property type="evidence" value="ECO:0007669"/>
    <property type="project" value="UniProtKB-KW"/>
</dbReference>
<keyword evidence="2" id="KW-1185">Reference proteome</keyword>
<name>A0ABN5BU51_9FLAO</name>
<accession>A0ABN5BU51</accession>
<dbReference type="EMBL" id="CP023401">
    <property type="protein sequence ID" value="ATC37629.1"/>
    <property type="molecule type" value="Genomic_DNA"/>
</dbReference>